<dbReference type="Gene3D" id="1.10.10.160">
    <property type="match status" value="1"/>
</dbReference>
<keyword evidence="6" id="KW-0238">DNA-binding</keyword>
<evidence type="ECO:0000256" key="6">
    <source>
        <dbReference type="ARBA" id="ARBA00023125"/>
    </source>
</evidence>
<keyword evidence="3 11" id="KW-0378">Hydrolase</keyword>
<evidence type="ECO:0000256" key="11">
    <source>
        <dbReference type="PROSITE-ProRule" id="PRU00560"/>
    </source>
</evidence>
<dbReference type="GO" id="GO:0005524">
    <property type="term" value="F:ATP binding"/>
    <property type="evidence" value="ECO:0007669"/>
    <property type="project" value="UniProtKB-UniRule"/>
</dbReference>
<dbReference type="InterPro" id="IPR014016">
    <property type="entry name" value="UvrD-like_ATP-bd"/>
</dbReference>
<evidence type="ECO:0000256" key="10">
    <source>
        <dbReference type="ARBA" id="ARBA00048988"/>
    </source>
</evidence>
<gene>
    <name evidence="14" type="ORF">COU13_01030</name>
</gene>
<keyword evidence="4 11" id="KW-0347">Helicase</keyword>
<name>A0A2H0UJ44_9BACT</name>
<comment type="catalytic activity">
    <reaction evidence="10">
        <text>ATP + H2O = ADP + phosphate + H(+)</text>
        <dbReference type="Rhea" id="RHEA:13065"/>
        <dbReference type="ChEBI" id="CHEBI:15377"/>
        <dbReference type="ChEBI" id="CHEBI:15378"/>
        <dbReference type="ChEBI" id="CHEBI:30616"/>
        <dbReference type="ChEBI" id="CHEBI:43474"/>
        <dbReference type="ChEBI" id="CHEBI:456216"/>
        <dbReference type="EC" id="5.6.2.4"/>
    </reaction>
</comment>
<organism evidence="14 15">
    <name type="scientific">Candidatus Kaiserbacteria bacterium CG10_big_fil_rev_8_21_14_0_10_43_70</name>
    <dbReference type="NCBI Taxonomy" id="1974605"/>
    <lineage>
        <taxon>Bacteria</taxon>
        <taxon>Candidatus Kaiseribacteriota</taxon>
    </lineage>
</organism>
<dbReference type="PANTHER" id="PTHR11070">
    <property type="entry name" value="UVRD / RECB / PCRA DNA HELICASE FAMILY MEMBER"/>
    <property type="match status" value="1"/>
</dbReference>
<keyword evidence="7" id="KW-0413">Isomerase</keyword>
<dbReference type="GO" id="GO:0016887">
    <property type="term" value="F:ATP hydrolysis activity"/>
    <property type="evidence" value="ECO:0007669"/>
    <property type="project" value="RHEA"/>
</dbReference>
<evidence type="ECO:0000256" key="1">
    <source>
        <dbReference type="ARBA" id="ARBA00009922"/>
    </source>
</evidence>
<evidence type="ECO:0000256" key="9">
    <source>
        <dbReference type="ARBA" id="ARBA00034808"/>
    </source>
</evidence>
<dbReference type="InterPro" id="IPR013986">
    <property type="entry name" value="DExx_box_DNA_helicase_dom_sf"/>
</dbReference>
<dbReference type="InterPro" id="IPR000212">
    <property type="entry name" value="DNA_helicase_UvrD/REP"/>
</dbReference>
<dbReference type="EMBL" id="PFBF01000020">
    <property type="protein sequence ID" value="PIR86422.1"/>
    <property type="molecule type" value="Genomic_DNA"/>
</dbReference>
<keyword evidence="2 11" id="KW-0547">Nucleotide-binding</keyword>
<feature type="binding site" evidence="11">
    <location>
        <begin position="36"/>
        <end position="43"/>
    </location>
    <ligand>
        <name>ATP</name>
        <dbReference type="ChEBI" id="CHEBI:30616"/>
    </ligand>
</feature>
<proteinExistence type="inferred from homology"/>
<dbReference type="Gene3D" id="3.40.50.300">
    <property type="entry name" value="P-loop containing nucleotide triphosphate hydrolases"/>
    <property type="match status" value="2"/>
</dbReference>
<evidence type="ECO:0000256" key="4">
    <source>
        <dbReference type="ARBA" id="ARBA00022806"/>
    </source>
</evidence>
<dbReference type="GO" id="GO:0043138">
    <property type="term" value="F:3'-5' DNA helicase activity"/>
    <property type="evidence" value="ECO:0007669"/>
    <property type="project" value="UniProtKB-EC"/>
</dbReference>
<dbReference type="GO" id="GO:0000725">
    <property type="term" value="P:recombinational repair"/>
    <property type="evidence" value="ECO:0007669"/>
    <property type="project" value="TreeGrafter"/>
</dbReference>
<dbReference type="PROSITE" id="PS51217">
    <property type="entry name" value="UVRD_HELICASE_CTER"/>
    <property type="match status" value="1"/>
</dbReference>
<dbReference type="Pfam" id="PF00580">
    <property type="entry name" value="UvrD-helicase"/>
    <property type="match status" value="1"/>
</dbReference>
<evidence type="ECO:0000259" key="13">
    <source>
        <dbReference type="PROSITE" id="PS51217"/>
    </source>
</evidence>
<keyword evidence="5 11" id="KW-0067">ATP-binding</keyword>
<protein>
    <recommendedName>
        <fullName evidence="9">DNA 3'-5' helicase</fullName>
        <ecNumber evidence="9">5.6.2.4</ecNumber>
    </recommendedName>
</protein>
<dbReference type="InterPro" id="IPR027417">
    <property type="entry name" value="P-loop_NTPase"/>
</dbReference>
<dbReference type="EC" id="5.6.2.4" evidence="9"/>
<dbReference type="Gene3D" id="1.10.486.10">
    <property type="entry name" value="PCRA, domain 4"/>
    <property type="match status" value="1"/>
</dbReference>
<dbReference type="CDD" id="cd18807">
    <property type="entry name" value="SF1_C_UvrD"/>
    <property type="match status" value="1"/>
</dbReference>
<dbReference type="GO" id="GO:0033202">
    <property type="term" value="C:DNA helicase complex"/>
    <property type="evidence" value="ECO:0007669"/>
    <property type="project" value="TreeGrafter"/>
</dbReference>
<feature type="domain" description="UvrD-like helicase C-terminal" evidence="13">
    <location>
        <begin position="305"/>
        <end position="561"/>
    </location>
</feature>
<evidence type="ECO:0000256" key="8">
    <source>
        <dbReference type="ARBA" id="ARBA00034617"/>
    </source>
</evidence>
<feature type="domain" description="UvrD-like helicase ATP-binding" evidence="12">
    <location>
        <begin position="15"/>
        <end position="304"/>
    </location>
</feature>
<dbReference type="CDD" id="cd17932">
    <property type="entry name" value="DEXQc_UvrD"/>
    <property type="match status" value="1"/>
</dbReference>
<evidence type="ECO:0000259" key="12">
    <source>
        <dbReference type="PROSITE" id="PS51198"/>
    </source>
</evidence>
<dbReference type="PANTHER" id="PTHR11070:SF2">
    <property type="entry name" value="ATP-DEPENDENT DNA HELICASE SRS2"/>
    <property type="match status" value="1"/>
</dbReference>
<comment type="caution">
    <text evidence="14">The sequence shown here is derived from an EMBL/GenBank/DDBJ whole genome shotgun (WGS) entry which is preliminary data.</text>
</comment>
<evidence type="ECO:0000313" key="14">
    <source>
        <dbReference type="EMBL" id="PIR86422.1"/>
    </source>
</evidence>
<dbReference type="Pfam" id="PF13361">
    <property type="entry name" value="UvrD_C"/>
    <property type="match status" value="1"/>
</dbReference>
<sequence>MIILSCYSAPVNYLEGLNQAQRDAVLNISGPLMILAGAGSGKTKTITHRIAHLISSGVTPESILAVTFTNKAANEMKERVSALLEETPSANFPISLYAQKSGPFISTFHSLGVYILRTFGKSSGIPRSFTIWDMADSIRAVKSSLRELGIEKQYEAKTILGKISRSKGEGLSCGEFAKSTQNIWEETVLSVWERYEKALESDRALDFDDLLLKTLFLLSEKSEVINICREKWQQITIDEYQDTNSVQFEIVRLLSEPLNNICAVGDIDQNIYSWRGADISHLLSFEETFPNTKVVLLEENYRSTKTILNAANDIISKNNRRHEKVLFTNNKDGEEITLYSARTEVDEAQFVAQTAALNIEGGTRPSEIAVLYRANFQSRALEEAFIESGIPYRVLGTRFFERKEVKDLLSYLRASMNPKSAGDIARIVAVPARGIGKQTLTRMLEGKESELTSAAGQKVDQFRSLLHSINVQAQTKPVSEVLKYIAIASGLEAHLIGHGDEGIERLENIKELVNLSTKYDELPAPEGAEKLLEDAALLGEQDSLEKGAEAVSLMTVHASKGLEFDTVFITGLEEGLFPHARHDENADEEEERRLFYVAITRARKKVFLSHAMSRMMYGSRDLTIPSQFLGDINPVYINSDASLEWTEGKMDLIDF</sequence>
<comment type="catalytic activity">
    <reaction evidence="8">
        <text>Couples ATP hydrolysis with the unwinding of duplex DNA by translocating in the 3'-5' direction.</text>
        <dbReference type="EC" id="5.6.2.4"/>
    </reaction>
</comment>
<evidence type="ECO:0000256" key="3">
    <source>
        <dbReference type="ARBA" id="ARBA00022801"/>
    </source>
</evidence>
<evidence type="ECO:0000256" key="5">
    <source>
        <dbReference type="ARBA" id="ARBA00022840"/>
    </source>
</evidence>
<dbReference type="Proteomes" id="UP000230706">
    <property type="component" value="Unassembled WGS sequence"/>
</dbReference>
<dbReference type="AlphaFoldDB" id="A0A2H0UJ44"/>
<dbReference type="PROSITE" id="PS51198">
    <property type="entry name" value="UVRD_HELICASE_ATP_BIND"/>
    <property type="match status" value="1"/>
</dbReference>
<dbReference type="GO" id="GO:0003677">
    <property type="term" value="F:DNA binding"/>
    <property type="evidence" value="ECO:0007669"/>
    <property type="project" value="UniProtKB-KW"/>
</dbReference>
<evidence type="ECO:0000256" key="2">
    <source>
        <dbReference type="ARBA" id="ARBA00022741"/>
    </source>
</evidence>
<evidence type="ECO:0000313" key="15">
    <source>
        <dbReference type="Proteomes" id="UP000230706"/>
    </source>
</evidence>
<reference evidence="15" key="1">
    <citation type="submission" date="2017-09" db="EMBL/GenBank/DDBJ databases">
        <title>Depth-based differentiation of microbial function through sediment-hosted aquifers and enrichment of novel symbionts in the deep terrestrial subsurface.</title>
        <authorList>
            <person name="Probst A.J."/>
            <person name="Ladd B."/>
            <person name="Jarett J.K."/>
            <person name="Geller-Mcgrath D.E."/>
            <person name="Sieber C.M.K."/>
            <person name="Emerson J.B."/>
            <person name="Anantharaman K."/>
            <person name="Thomas B.C."/>
            <person name="Malmstrom R."/>
            <person name="Stieglmeier M."/>
            <person name="Klingl A."/>
            <person name="Woyke T."/>
            <person name="Ryan C.M."/>
            <person name="Banfield J.F."/>
        </authorList>
    </citation>
    <scope>NUCLEOTIDE SEQUENCE [LARGE SCALE GENOMIC DNA]</scope>
</reference>
<dbReference type="InterPro" id="IPR014017">
    <property type="entry name" value="DNA_helicase_UvrD-like_C"/>
</dbReference>
<dbReference type="GO" id="GO:0005829">
    <property type="term" value="C:cytosol"/>
    <property type="evidence" value="ECO:0007669"/>
    <property type="project" value="TreeGrafter"/>
</dbReference>
<evidence type="ECO:0000256" key="7">
    <source>
        <dbReference type="ARBA" id="ARBA00023235"/>
    </source>
</evidence>
<dbReference type="SUPFAM" id="SSF52540">
    <property type="entry name" value="P-loop containing nucleoside triphosphate hydrolases"/>
    <property type="match status" value="1"/>
</dbReference>
<comment type="similarity">
    <text evidence="1">Belongs to the helicase family. UvrD subfamily.</text>
</comment>
<accession>A0A2H0UJ44</accession>